<proteinExistence type="predicted"/>
<organism evidence="2 3">
    <name type="scientific">Clavispora lusitaniae (strain ATCC 42720)</name>
    <name type="common">Yeast</name>
    <name type="synonym">Candida lusitaniae</name>
    <dbReference type="NCBI Taxonomy" id="306902"/>
    <lineage>
        <taxon>Eukaryota</taxon>
        <taxon>Fungi</taxon>
        <taxon>Dikarya</taxon>
        <taxon>Ascomycota</taxon>
        <taxon>Saccharomycotina</taxon>
        <taxon>Pichiomycetes</taxon>
        <taxon>Metschnikowiaceae</taxon>
        <taxon>Clavispora</taxon>
    </lineage>
</organism>
<protein>
    <submittedName>
        <fullName evidence="2">Uncharacterized protein</fullName>
    </submittedName>
</protein>
<reference evidence="2 3" key="1">
    <citation type="journal article" date="2009" name="Nature">
        <title>Evolution of pathogenicity and sexual reproduction in eight Candida genomes.</title>
        <authorList>
            <person name="Butler G."/>
            <person name="Rasmussen M.D."/>
            <person name="Lin M.F."/>
            <person name="Santos M.A."/>
            <person name="Sakthikumar S."/>
            <person name="Munro C.A."/>
            <person name="Rheinbay E."/>
            <person name="Grabherr M."/>
            <person name="Forche A."/>
            <person name="Reedy J.L."/>
            <person name="Agrafioti I."/>
            <person name="Arnaud M.B."/>
            <person name="Bates S."/>
            <person name="Brown A.J."/>
            <person name="Brunke S."/>
            <person name="Costanzo M.C."/>
            <person name="Fitzpatrick D.A."/>
            <person name="de Groot P.W."/>
            <person name="Harris D."/>
            <person name="Hoyer L.L."/>
            <person name="Hube B."/>
            <person name="Klis F.M."/>
            <person name="Kodira C."/>
            <person name="Lennard N."/>
            <person name="Logue M.E."/>
            <person name="Martin R."/>
            <person name="Neiman A.M."/>
            <person name="Nikolaou E."/>
            <person name="Quail M.A."/>
            <person name="Quinn J."/>
            <person name="Santos M.C."/>
            <person name="Schmitzberger F.F."/>
            <person name="Sherlock G."/>
            <person name="Shah P."/>
            <person name="Silverstein K.A."/>
            <person name="Skrzypek M.S."/>
            <person name="Soll D."/>
            <person name="Staggs R."/>
            <person name="Stansfield I."/>
            <person name="Stumpf M.P."/>
            <person name="Sudbery P.E."/>
            <person name="Srikantha T."/>
            <person name="Zeng Q."/>
            <person name="Berman J."/>
            <person name="Berriman M."/>
            <person name="Heitman J."/>
            <person name="Gow N.A."/>
            <person name="Lorenz M.C."/>
            <person name="Birren B.W."/>
            <person name="Kellis M."/>
            <person name="Cuomo C.A."/>
        </authorList>
    </citation>
    <scope>NUCLEOTIDE SEQUENCE [LARGE SCALE GENOMIC DNA]</scope>
    <source>
        <strain evidence="2 3">ATCC 42720</strain>
    </source>
</reference>
<dbReference type="KEGG" id="clu:CLUG_05776"/>
<evidence type="ECO:0000313" key="3">
    <source>
        <dbReference type="Proteomes" id="UP000007703"/>
    </source>
</evidence>
<dbReference type="Proteomes" id="UP000007703">
    <property type="component" value="Unassembled WGS sequence"/>
</dbReference>
<dbReference type="InParanoid" id="C4YCD7"/>
<evidence type="ECO:0000313" key="2">
    <source>
        <dbReference type="EMBL" id="EEQ41648.1"/>
    </source>
</evidence>
<evidence type="ECO:0000256" key="1">
    <source>
        <dbReference type="SAM" id="MobiDB-lite"/>
    </source>
</evidence>
<dbReference type="AlphaFoldDB" id="C4YCD7"/>
<dbReference type="HOGENOM" id="CLU_647228_0_0_1"/>
<accession>C4YCD7</accession>
<sequence length="424" mass="47909">MYKLFFDGVVTLSAESEYLVVGSERFCWVRVHQVQFGGAENVLRWIHKHVHFIVQLVASQPTHFPSDVLLMVTSDKHRTFGLQEALQRLVPVDLVSGLEARVEKEEDVQVWVKWEQVAHIVDLMEVLGVVVEGDLLVVSRDHRSAVRPVAGGERFRLRVKVRVGSDEVDLELGLWEKITKSFPHISGKHGFHLGADNENTHCPVFEGHFRVLFPAGRVQRILQGRQRAQTFDGERPLRFQAVRAEPVKKRRDGDGVRQDFGGCGQVELCVHWVEVPGVEERVPRGHAGGEVVLQRTREHKLVELTARPQVVLVEIDFSQRLVLLFGVVLCVVFPRLFVVVGGDPRVRTHKLHRLIRHGALGSGADVCCTGSDIFVRRLVPFVEMALGVAFLRRVQQKQFLEERDVSFSHSPRGANHANKGHDGF</sequence>
<dbReference type="EMBL" id="CH408083">
    <property type="protein sequence ID" value="EEQ41648.1"/>
    <property type="molecule type" value="Genomic_DNA"/>
</dbReference>
<dbReference type="VEuPathDB" id="FungiDB:CLUG_05776"/>
<feature type="region of interest" description="Disordered" evidence="1">
    <location>
        <begin position="405"/>
        <end position="424"/>
    </location>
</feature>
<name>C4YCD7_CLAL4</name>
<gene>
    <name evidence="2" type="ORF">CLUG_05776</name>
</gene>